<comment type="caution">
    <text evidence="3">The sequence shown here is derived from an EMBL/GenBank/DDBJ whole genome shotgun (WGS) entry which is preliminary data.</text>
</comment>
<dbReference type="SUPFAM" id="SSF54909">
    <property type="entry name" value="Dimeric alpha+beta barrel"/>
    <property type="match status" value="1"/>
</dbReference>
<keyword evidence="4" id="KW-1185">Reference proteome</keyword>
<evidence type="ECO:0000313" key="4">
    <source>
        <dbReference type="Proteomes" id="UP000799444"/>
    </source>
</evidence>
<gene>
    <name evidence="3" type="ORF">EJ04DRAFT_509492</name>
</gene>
<dbReference type="AlphaFoldDB" id="A0A9P4R8D9"/>
<evidence type="ECO:0000256" key="1">
    <source>
        <dbReference type="ARBA" id="ARBA00011738"/>
    </source>
</evidence>
<comment type="subunit">
    <text evidence="1">Homodimer.</text>
</comment>
<evidence type="ECO:0000259" key="2">
    <source>
        <dbReference type="PROSITE" id="PS51502"/>
    </source>
</evidence>
<proteinExistence type="predicted"/>
<name>A0A9P4R8D9_9PLEO</name>
<sequence length="111" mass="12636">MTIHHIVLFKFKDEASTDAIQNACAEMLGLKDRCIHERSNKTYILSAKGGTNNSPENIANGFTHAFVMEFKGAEDRDYYADKDPVHEDSKKGLRNVVDKVQVLDFEDRVFK</sequence>
<organism evidence="3 4">
    <name type="scientific">Polyplosphaeria fusca</name>
    <dbReference type="NCBI Taxonomy" id="682080"/>
    <lineage>
        <taxon>Eukaryota</taxon>
        <taxon>Fungi</taxon>
        <taxon>Dikarya</taxon>
        <taxon>Ascomycota</taxon>
        <taxon>Pezizomycotina</taxon>
        <taxon>Dothideomycetes</taxon>
        <taxon>Pleosporomycetidae</taxon>
        <taxon>Pleosporales</taxon>
        <taxon>Tetraplosphaeriaceae</taxon>
        <taxon>Polyplosphaeria</taxon>
    </lineage>
</organism>
<dbReference type="InterPro" id="IPR013097">
    <property type="entry name" value="Dabb"/>
</dbReference>
<dbReference type="Pfam" id="PF07876">
    <property type="entry name" value="Dabb"/>
    <property type="match status" value="1"/>
</dbReference>
<dbReference type="Gene3D" id="3.30.70.100">
    <property type="match status" value="1"/>
</dbReference>
<dbReference type="Proteomes" id="UP000799444">
    <property type="component" value="Unassembled WGS sequence"/>
</dbReference>
<dbReference type="SMART" id="SM00886">
    <property type="entry name" value="Dabb"/>
    <property type="match status" value="1"/>
</dbReference>
<evidence type="ECO:0000313" key="3">
    <source>
        <dbReference type="EMBL" id="KAF2738622.1"/>
    </source>
</evidence>
<dbReference type="PANTHER" id="PTHR33178">
    <property type="match status" value="1"/>
</dbReference>
<protein>
    <submittedName>
        <fullName evidence="3">Stress responsive A/B barrel domain protein</fullName>
    </submittedName>
</protein>
<dbReference type="PROSITE" id="PS51502">
    <property type="entry name" value="S_R_A_B_BARREL"/>
    <property type="match status" value="1"/>
</dbReference>
<dbReference type="InterPro" id="IPR044662">
    <property type="entry name" value="HS1/DABB1-like"/>
</dbReference>
<dbReference type="EMBL" id="ML996108">
    <property type="protein sequence ID" value="KAF2738622.1"/>
    <property type="molecule type" value="Genomic_DNA"/>
</dbReference>
<dbReference type="PANTHER" id="PTHR33178:SF10">
    <property type="entry name" value="STRESS-RESPONSE A_B BARREL DOMAIN-CONTAINING PROTEIN"/>
    <property type="match status" value="1"/>
</dbReference>
<accession>A0A9P4R8D9</accession>
<dbReference type="InterPro" id="IPR011008">
    <property type="entry name" value="Dimeric_a/b-barrel"/>
</dbReference>
<feature type="domain" description="Stress-response A/B barrel" evidence="2">
    <location>
        <begin position="3"/>
        <end position="105"/>
    </location>
</feature>
<reference evidence="3" key="1">
    <citation type="journal article" date="2020" name="Stud. Mycol.">
        <title>101 Dothideomycetes genomes: a test case for predicting lifestyles and emergence of pathogens.</title>
        <authorList>
            <person name="Haridas S."/>
            <person name="Albert R."/>
            <person name="Binder M."/>
            <person name="Bloem J."/>
            <person name="Labutti K."/>
            <person name="Salamov A."/>
            <person name="Andreopoulos B."/>
            <person name="Baker S."/>
            <person name="Barry K."/>
            <person name="Bills G."/>
            <person name="Bluhm B."/>
            <person name="Cannon C."/>
            <person name="Castanera R."/>
            <person name="Culley D."/>
            <person name="Daum C."/>
            <person name="Ezra D."/>
            <person name="Gonzalez J."/>
            <person name="Henrissat B."/>
            <person name="Kuo A."/>
            <person name="Liang C."/>
            <person name="Lipzen A."/>
            <person name="Lutzoni F."/>
            <person name="Magnuson J."/>
            <person name="Mondo S."/>
            <person name="Nolan M."/>
            <person name="Ohm R."/>
            <person name="Pangilinan J."/>
            <person name="Park H.-J."/>
            <person name="Ramirez L."/>
            <person name="Alfaro M."/>
            <person name="Sun H."/>
            <person name="Tritt A."/>
            <person name="Yoshinaga Y."/>
            <person name="Zwiers L.-H."/>
            <person name="Turgeon B."/>
            <person name="Goodwin S."/>
            <person name="Spatafora J."/>
            <person name="Crous P."/>
            <person name="Grigoriev I."/>
        </authorList>
    </citation>
    <scope>NUCLEOTIDE SEQUENCE</scope>
    <source>
        <strain evidence="3">CBS 125425</strain>
    </source>
</reference>
<dbReference type="OrthoDB" id="1601230at2759"/>